<comment type="subcellular location">
    <subcellularLocation>
        <location evidence="6">Cytoplasm</location>
    </subcellularLocation>
</comment>
<dbReference type="EC" id="2.1.1.173" evidence="6"/>
<dbReference type="CDD" id="cd02440">
    <property type="entry name" value="AdoMet_MTases"/>
    <property type="match status" value="1"/>
</dbReference>
<dbReference type="Proteomes" id="UP000294980">
    <property type="component" value="Unassembled WGS sequence"/>
</dbReference>
<dbReference type="AlphaFoldDB" id="A0A4R2KS98"/>
<keyword evidence="10" id="KW-1185">Reference proteome</keyword>
<dbReference type="SMART" id="SM00981">
    <property type="entry name" value="THUMP"/>
    <property type="match status" value="1"/>
</dbReference>
<dbReference type="InterPro" id="IPR019614">
    <property type="entry name" value="SAM-dep_methyl-trfase"/>
</dbReference>
<dbReference type="Pfam" id="PF22020">
    <property type="entry name" value="RlmL_1st"/>
    <property type="match status" value="1"/>
</dbReference>
<keyword evidence="5 6" id="KW-0949">S-adenosyl-L-methionine</keyword>
<dbReference type="InterPro" id="IPR002052">
    <property type="entry name" value="DNA_methylase_N6_adenine_CS"/>
</dbReference>
<accession>A0A4R2KS98</accession>
<reference evidence="9 10" key="1">
    <citation type="submission" date="2019-03" db="EMBL/GenBank/DDBJ databases">
        <title>Genomic Encyclopedia of Type Strains, Phase IV (KMG-IV): sequencing the most valuable type-strain genomes for metagenomic binning, comparative biology and taxonomic classification.</title>
        <authorList>
            <person name="Goeker M."/>
        </authorList>
    </citation>
    <scope>NUCLEOTIDE SEQUENCE [LARGE SCALE GENOMIC DNA]</scope>
    <source>
        <strain evidence="9 10">DSM 23344</strain>
    </source>
</reference>
<protein>
    <recommendedName>
        <fullName evidence="6">Ribosomal RNA large subunit methyltransferase K/L</fullName>
    </recommendedName>
    <domain>
        <recommendedName>
            <fullName evidence="6">23S rRNA m2G2445 methyltransferase</fullName>
            <ecNumber evidence="6">2.1.1.173</ecNumber>
        </recommendedName>
        <alternativeName>
            <fullName evidence="6">rRNA (guanine-N(2)-)-methyltransferase RlmL</fullName>
        </alternativeName>
    </domain>
    <domain>
        <recommendedName>
            <fullName evidence="6">23S rRNA m7G2069 methyltransferase</fullName>
            <ecNumber evidence="6">2.1.1.264</ecNumber>
        </recommendedName>
        <alternativeName>
            <fullName evidence="6">rRNA (guanine-N(7)-)-methyltransferase RlmK</fullName>
        </alternativeName>
    </domain>
</protein>
<gene>
    <name evidence="6" type="primary">rlmL</name>
    <name evidence="9" type="ORF">EV688_10780</name>
</gene>
<evidence type="ECO:0000256" key="3">
    <source>
        <dbReference type="ARBA" id="ARBA00022603"/>
    </source>
</evidence>
<sequence>MNADTTREYLALCPRGIGSLLTHELAALGATGVRETPAGVFFAGSRATLYRACLWSRLANRILLPLADFEATDPDALYRGLREIAWPELFSAHSSFAVDFHGQTPAIRNTQFGAQRSKDAIVDTFRDRGQPRPDVNRRQADIRVSVQLFKGLARVALDLCGGSLHQRGYRVRAGDAPLKENLAAALLLRADWPGMAARGGALVDPMCGSATLLIEGALMAADHAPGLSRQRFAFEAWLAHDARQWEAVLGDARSRAARGLERELPEIRGYDADPAVVRYAQANIAAAGLQRHVRVSCKPLAELRRPSHRPMSQGLVICNPPYGERLGEKASLRHLYQRLGQVLHDEFDGWDAAVFTADLELGRAIGLRSHRQYALYNGALKSSLLLFALRDNRLRDAPLQREPQSAEATDNAPSQDRTALSEGAVMFANRLRKNRRHLANWVKRNGIECYRVYDADMPEYAVAVDIYADWVHIAEYAAPAGVDPEAARLRLEDVLQAVPDALAIAPSHIVLKQRQRQRGTAQYTRQDSSDRLLTVREGQASLLVNLQDYLDTGLFLDHRSLRRRLAEEARGRDFLNLFCYTGSATVHAALGGARSTTSVDMSNTYLDWLRKNLARNGLAENRHHLVRDDARAWLERGGQDADLILLDPPSFSNSKRLEDVFDLQRDHPALIRSTMRRLRPDGVMYFSNNKRRFQLDPAMAEEFCCEDVTAQTLDPDFRRGKKPHVCFRFSHRHGALS</sequence>
<comment type="catalytic activity">
    <reaction evidence="6">
        <text>guanosine(2069) in 23S rRNA + S-adenosyl-L-methionine = N(2)-methylguanosine(2069) in 23S rRNA + S-adenosyl-L-homocysteine + H(+)</text>
        <dbReference type="Rhea" id="RHEA:43772"/>
        <dbReference type="Rhea" id="RHEA-COMP:10688"/>
        <dbReference type="Rhea" id="RHEA-COMP:10689"/>
        <dbReference type="ChEBI" id="CHEBI:15378"/>
        <dbReference type="ChEBI" id="CHEBI:57856"/>
        <dbReference type="ChEBI" id="CHEBI:59789"/>
        <dbReference type="ChEBI" id="CHEBI:74269"/>
        <dbReference type="ChEBI" id="CHEBI:74481"/>
        <dbReference type="EC" id="2.1.1.264"/>
    </reaction>
</comment>
<dbReference type="CDD" id="cd11715">
    <property type="entry name" value="THUMP_AdoMetMT"/>
    <property type="match status" value="1"/>
</dbReference>
<evidence type="ECO:0000256" key="1">
    <source>
        <dbReference type="ARBA" id="ARBA00022490"/>
    </source>
</evidence>
<dbReference type="InterPro" id="IPR029063">
    <property type="entry name" value="SAM-dependent_MTases_sf"/>
</dbReference>
<dbReference type="PROSITE" id="PS51165">
    <property type="entry name" value="THUMP"/>
    <property type="match status" value="1"/>
</dbReference>
<dbReference type="InterPro" id="IPR000241">
    <property type="entry name" value="RlmKL-like_Mtase"/>
</dbReference>
<dbReference type="Gene3D" id="3.40.50.150">
    <property type="entry name" value="Vaccinia Virus protein VP39"/>
    <property type="match status" value="2"/>
</dbReference>
<comment type="function">
    <text evidence="6">Specifically methylates the guanine in position 2445 (m2G2445) and the guanine in position 2069 (m7G2069) of 23S rRNA.</text>
</comment>
<comment type="caution">
    <text evidence="9">The sequence shown here is derived from an EMBL/GenBank/DDBJ whole genome shotgun (WGS) entry which is preliminary data.</text>
</comment>
<dbReference type="InterPro" id="IPR004114">
    <property type="entry name" value="THUMP_dom"/>
</dbReference>
<dbReference type="OrthoDB" id="9809404at2"/>
<keyword evidence="3 6" id="KW-0489">Methyltransferase</keyword>
<keyword evidence="4 6" id="KW-0808">Transferase</keyword>
<dbReference type="PROSITE" id="PS00092">
    <property type="entry name" value="N6_MTASE"/>
    <property type="match status" value="1"/>
</dbReference>
<dbReference type="InterPro" id="IPR054170">
    <property type="entry name" value="RlmL_1st"/>
</dbReference>
<comment type="similarity">
    <text evidence="6">Belongs to the methyltransferase superfamily. RlmKL family.</text>
</comment>
<dbReference type="PIRSF" id="PIRSF037618">
    <property type="entry name" value="RNA_Mtase_bacteria_prd"/>
    <property type="match status" value="1"/>
</dbReference>
<dbReference type="SUPFAM" id="SSF53335">
    <property type="entry name" value="S-adenosyl-L-methionine-dependent methyltransferases"/>
    <property type="match status" value="2"/>
</dbReference>
<evidence type="ECO:0000256" key="6">
    <source>
        <dbReference type="HAMAP-Rule" id="MF_01858"/>
    </source>
</evidence>
<dbReference type="PANTHER" id="PTHR47313">
    <property type="entry name" value="RIBOSOMAL RNA LARGE SUBUNIT METHYLTRANSFERASE K/L"/>
    <property type="match status" value="1"/>
</dbReference>
<keyword evidence="2 6" id="KW-0698">rRNA processing</keyword>
<dbReference type="GO" id="GO:0070043">
    <property type="term" value="F:rRNA (guanine-N7-)-methyltransferase activity"/>
    <property type="evidence" value="ECO:0007669"/>
    <property type="project" value="UniProtKB-UniRule"/>
</dbReference>
<evidence type="ECO:0000256" key="4">
    <source>
        <dbReference type="ARBA" id="ARBA00022679"/>
    </source>
</evidence>
<dbReference type="Gene3D" id="3.30.2130.30">
    <property type="match status" value="1"/>
</dbReference>
<dbReference type="NCBIfam" id="NF008748">
    <property type="entry name" value="PRK11783.1"/>
    <property type="match status" value="1"/>
</dbReference>
<dbReference type="PANTHER" id="PTHR47313:SF1">
    <property type="entry name" value="RIBOSOMAL RNA LARGE SUBUNIT METHYLTRANSFERASE K_L"/>
    <property type="match status" value="1"/>
</dbReference>
<evidence type="ECO:0000256" key="7">
    <source>
        <dbReference type="PROSITE-ProRule" id="PRU00529"/>
    </source>
</evidence>
<keyword evidence="1 6" id="KW-0963">Cytoplasm</keyword>
<name>A0A4R2KS98_9GAMM</name>
<dbReference type="Pfam" id="PF10672">
    <property type="entry name" value="Methyltrans_SAM"/>
    <property type="match status" value="1"/>
</dbReference>
<dbReference type="GO" id="GO:0003723">
    <property type="term" value="F:RNA binding"/>
    <property type="evidence" value="ECO:0007669"/>
    <property type="project" value="UniProtKB-UniRule"/>
</dbReference>
<dbReference type="EMBL" id="SLWX01000007">
    <property type="protein sequence ID" value="TCO75662.1"/>
    <property type="molecule type" value="Genomic_DNA"/>
</dbReference>
<dbReference type="HAMAP" id="MF_01858">
    <property type="entry name" value="23SrRNA_methyltr_KL"/>
    <property type="match status" value="1"/>
</dbReference>
<dbReference type="RefSeq" id="WP_117317707.1">
    <property type="nucleotide sequence ID" value="NZ_QQSW01000009.1"/>
</dbReference>
<keyword evidence="7" id="KW-0694">RNA-binding</keyword>
<comment type="catalytic activity">
    <reaction evidence="6">
        <text>guanosine(2445) in 23S rRNA + S-adenosyl-L-methionine = N(2)-methylguanosine(2445) in 23S rRNA + S-adenosyl-L-homocysteine + H(+)</text>
        <dbReference type="Rhea" id="RHEA:42740"/>
        <dbReference type="Rhea" id="RHEA-COMP:10215"/>
        <dbReference type="Rhea" id="RHEA-COMP:10216"/>
        <dbReference type="ChEBI" id="CHEBI:15378"/>
        <dbReference type="ChEBI" id="CHEBI:57856"/>
        <dbReference type="ChEBI" id="CHEBI:59789"/>
        <dbReference type="ChEBI" id="CHEBI:74269"/>
        <dbReference type="ChEBI" id="CHEBI:74481"/>
        <dbReference type="EC" id="2.1.1.173"/>
    </reaction>
</comment>
<dbReference type="GO" id="GO:0005737">
    <property type="term" value="C:cytoplasm"/>
    <property type="evidence" value="ECO:0007669"/>
    <property type="project" value="UniProtKB-SubCell"/>
</dbReference>
<feature type="domain" description="THUMP" evidence="8">
    <location>
        <begin position="48"/>
        <end position="159"/>
    </location>
</feature>
<evidence type="ECO:0000256" key="5">
    <source>
        <dbReference type="ARBA" id="ARBA00022691"/>
    </source>
</evidence>
<dbReference type="EC" id="2.1.1.264" evidence="6"/>
<evidence type="ECO:0000259" key="8">
    <source>
        <dbReference type="PROSITE" id="PS51165"/>
    </source>
</evidence>
<dbReference type="GO" id="GO:0052915">
    <property type="term" value="F:23S rRNA (guanine(2445)-N(2))-methyltransferase activity"/>
    <property type="evidence" value="ECO:0007669"/>
    <property type="project" value="UniProtKB-UniRule"/>
</dbReference>
<dbReference type="InterPro" id="IPR017244">
    <property type="entry name" value="23SrRNA_methyltr_KL"/>
</dbReference>
<dbReference type="Pfam" id="PF01170">
    <property type="entry name" value="UPF0020"/>
    <property type="match status" value="1"/>
</dbReference>
<evidence type="ECO:0000313" key="9">
    <source>
        <dbReference type="EMBL" id="TCO75662.1"/>
    </source>
</evidence>
<proteinExistence type="inferred from homology"/>
<evidence type="ECO:0000313" key="10">
    <source>
        <dbReference type="Proteomes" id="UP000294980"/>
    </source>
</evidence>
<evidence type="ECO:0000256" key="2">
    <source>
        <dbReference type="ARBA" id="ARBA00022552"/>
    </source>
</evidence>
<organism evidence="9 10">
    <name type="scientific">Chromatocurvus halotolerans</name>
    <dbReference type="NCBI Taxonomy" id="1132028"/>
    <lineage>
        <taxon>Bacteria</taxon>
        <taxon>Pseudomonadati</taxon>
        <taxon>Pseudomonadota</taxon>
        <taxon>Gammaproteobacteria</taxon>
        <taxon>Cellvibrionales</taxon>
        <taxon>Halieaceae</taxon>
        <taxon>Chromatocurvus</taxon>
    </lineage>
</organism>
<dbReference type="Gene3D" id="3.30.750.80">
    <property type="entry name" value="RNA methyltransferase domain (HRMD) like"/>
    <property type="match status" value="1"/>
</dbReference>
<dbReference type="Pfam" id="PF02926">
    <property type="entry name" value="THUMP"/>
    <property type="match status" value="1"/>
</dbReference>